<reference evidence="1 2" key="1">
    <citation type="submission" date="2016-05" db="EMBL/GenBank/DDBJ databases">
        <title>A degradative enzymes factory behind the ericoid mycorrhizal symbiosis.</title>
        <authorList>
            <consortium name="DOE Joint Genome Institute"/>
            <person name="Martino E."/>
            <person name="Morin E."/>
            <person name="Grelet G."/>
            <person name="Kuo A."/>
            <person name="Kohler A."/>
            <person name="Daghino S."/>
            <person name="Barry K."/>
            <person name="Choi C."/>
            <person name="Cichocki N."/>
            <person name="Clum A."/>
            <person name="Copeland A."/>
            <person name="Hainaut M."/>
            <person name="Haridas S."/>
            <person name="Labutti K."/>
            <person name="Lindquist E."/>
            <person name="Lipzen A."/>
            <person name="Khouja H.-R."/>
            <person name="Murat C."/>
            <person name="Ohm R."/>
            <person name="Olson A."/>
            <person name="Spatafora J."/>
            <person name="Veneault-Fourrey C."/>
            <person name="Henrissat B."/>
            <person name="Grigoriev I."/>
            <person name="Martin F."/>
            <person name="Perotto S."/>
        </authorList>
    </citation>
    <scope>NUCLEOTIDE SEQUENCE [LARGE SCALE GENOMIC DNA]</scope>
    <source>
        <strain evidence="1 2">UAMH 7357</strain>
    </source>
</reference>
<organism evidence="1 2">
    <name type="scientific">Hyaloscypha hepaticicola</name>
    <dbReference type="NCBI Taxonomy" id="2082293"/>
    <lineage>
        <taxon>Eukaryota</taxon>
        <taxon>Fungi</taxon>
        <taxon>Dikarya</taxon>
        <taxon>Ascomycota</taxon>
        <taxon>Pezizomycotina</taxon>
        <taxon>Leotiomycetes</taxon>
        <taxon>Helotiales</taxon>
        <taxon>Hyaloscyphaceae</taxon>
        <taxon>Hyaloscypha</taxon>
    </lineage>
</organism>
<name>A0A2J6QI71_9HELO</name>
<dbReference type="OrthoDB" id="9979195at2759"/>
<gene>
    <name evidence="1" type="ORF">NA56DRAFT_744955</name>
</gene>
<accession>A0A2J6QI71</accession>
<evidence type="ECO:0000313" key="2">
    <source>
        <dbReference type="Proteomes" id="UP000235672"/>
    </source>
</evidence>
<dbReference type="EMBL" id="KZ613469">
    <property type="protein sequence ID" value="PMD25963.1"/>
    <property type="molecule type" value="Genomic_DNA"/>
</dbReference>
<sequence>MVKVAQTLAIPTTNLHSQTKCKTIDLSAILNKAPKLSLEQAGHLRHFHNLSSTLTREWLHTGSQEPGQEFLDPKPWARNEVEGKPWVDEVGLEMGVDILRGSWVVDEEVEALVIMVRACDGDEIRITPILQNLPPGRYDVYING</sequence>
<keyword evidence="2" id="KW-1185">Reference proteome</keyword>
<protein>
    <submittedName>
        <fullName evidence="1">Uncharacterized protein</fullName>
    </submittedName>
</protein>
<dbReference type="STRING" id="1745343.A0A2J6QI71"/>
<dbReference type="Proteomes" id="UP000235672">
    <property type="component" value="Unassembled WGS sequence"/>
</dbReference>
<proteinExistence type="predicted"/>
<dbReference type="AlphaFoldDB" id="A0A2J6QI71"/>
<evidence type="ECO:0000313" key="1">
    <source>
        <dbReference type="EMBL" id="PMD25963.1"/>
    </source>
</evidence>